<dbReference type="RefSeq" id="WP_068671261.1">
    <property type="nucleotide sequence ID" value="NZ_LYPB01000094.1"/>
</dbReference>
<dbReference type="CDD" id="cd00063">
    <property type="entry name" value="FN3"/>
    <property type="match status" value="1"/>
</dbReference>
<keyword evidence="5" id="KW-1133">Transmembrane helix</keyword>
<accession>A0A197ZX12</accession>
<dbReference type="SUPFAM" id="SSF81296">
    <property type="entry name" value="E set domains"/>
    <property type="match status" value="2"/>
</dbReference>
<feature type="domain" description="SLH" evidence="7">
    <location>
        <begin position="961"/>
        <end position="1024"/>
    </location>
</feature>
<dbReference type="InterPro" id="IPR001119">
    <property type="entry name" value="SLH_dom"/>
</dbReference>
<keyword evidence="3" id="KW-0119">Carbohydrate metabolism</keyword>
<evidence type="ECO:0000256" key="4">
    <source>
        <dbReference type="ARBA" id="ARBA00023326"/>
    </source>
</evidence>
<dbReference type="Proteomes" id="UP000078454">
    <property type="component" value="Unassembled WGS sequence"/>
</dbReference>
<dbReference type="PANTHER" id="PTHR43308">
    <property type="entry name" value="OUTER MEMBRANE PROTEIN ALPHA-RELATED"/>
    <property type="match status" value="1"/>
</dbReference>
<dbReference type="Pfam" id="PF00395">
    <property type="entry name" value="SLH"/>
    <property type="match status" value="3"/>
</dbReference>
<keyword evidence="5" id="KW-0812">Transmembrane</keyword>
<feature type="domain" description="SLH" evidence="7">
    <location>
        <begin position="1029"/>
        <end position="1089"/>
    </location>
</feature>
<dbReference type="GO" id="GO:0030245">
    <property type="term" value="P:cellulose catabolic process"/>
    <property type="evidence" value="ECO:0007669"/>
    <property type="project" value="UniProtKB-KW"/>
</dbReference>
<dbReference type="InterPro" id="IPR003961">
    <property type="entry name" value="FN3_dom"/>
</dbReference>
<comment type="caution">
    <text evidence="8">The sequence shown here is derived from an EMBL/GenBank/DDBJ whole genome shotgun (WGS) entry which is preliminary data.</text>
</comment>
<dbReference type="STRING" id="1850517.A8708_15950"/>
<dbReference type="SUPFAM" id="SSF89372">
    <property type="entry name" value="Fucose-specific lectin"/>
    <property type="match status" value="1"/>
</dbReference>
<protein>
    <recommendedName>
        <fullName evidence="10">S-layer protein</fullName>
    </recommendedName>
</protein>
<dbReference type="InterPro" id="IPR005102">
    <property type="entry name" value="Carbo-bd_X2"/>
</dbReference>
<evidence type="ECO:0000313" key="8">
    <source>
        <dbReference type="EMBL" id="OAS13351.1"/>
    </source>
</evidence>
<evidence type="ECO:0000256" key="5">
    <source>
        <dbReference type="SAM" id="Phobius"/>
    </source>
</evidence>
<keyword evidence="4" id="KW-0624">Polysaccharide degradation</keyword>
<dbReference type="Gene3D" id="2.60.40.10">
    <property type="entry name" value="Immunoglobulins"/>
    <property type="match status" value="3"/>
</dbReference>
<dbReference type="InterPro" id="IPR036116">
    <property type="entry name" value="FN3_sf"/>
</dbReference>
<dbReference type="SUPFAM" id="SSF49265">
    <property type="entry name" value="Fibronectin type III"/>
    <property type="match status" value="1"/>
</dbReference>
<evidence type="ECO:0000256" key="3">
    <source>
        <dbReference type="ARBA" id="ARBA00023277"/>
    </source>
</evidence>
<evidence type="ECO:0000313" key="9">
    <source>
        <dbReference type="Proteomes" id="UP000078454"/>
    </source>
</evidence>
<dbReference type="SMART" id="SM00060">
    <property type="entry name" value="FN3"/>
    <property type="match status" value="1"/>
</dbReference>
<keyword evidence="5" id="KW-0472">Membrane</keyword>
<keyword evidence="9" id="KW-1185">Reference proteome</keyword>
<dbReference type="OrthoDB" id="663332at2"/>
<dbReference type="InterPro" id="IPR014756">
    <property type="entry name" value="Ig_E-set"/>
</dbReference>
<organism evidence="8 9">
    <name type="scientific">Paenibacillus oryzisoli</name>
    <dbReference type="NCBI Taxonomy" id="1850517"/>
    <lineage>
        <taxon>Bacteria</taxon>
        <taxon>Bacillati</taxon>
        <taxon>Bacillota</taxon>
        <taxon>Bacilli</taxon>
        <taxon>Bacillales</taxon>
        <taxon>Paenibacillaceae</taxon>
        <taxon>Paenibacillus</taxon>
    </lineage>
</organism>
<dbReference type="Pfam" id="PF00041">
    <property type="entry name" value="fn3"/>
    <property type="match status" value="1"/>
</dbReference>
<keyword evidence="1" id="KW-0732">Signal</keyword>
<gene>
    <name evidence="8" type="ORF">A8708_15950</name>
</gene>
<evidence type="ECO:0000259" key="7">
    <source>
        <dbReference type="PROSITE" id="PS51272"/>
    </source>
</evidence>
<feature type="domain" description="SLH" evidence="7">
    <location>
        <begin position="900"/>
        <end position="960"/>
    </location>
</feature>
<dbReference type="EMBL" id="LYPB01000094">
    <property type="protein sequence ID" value="OAS13351.1"/>
    <property type="molecule type" value="Genomic_DNA"/>
</dbReference>
<feature type="domain" description="Fibronectin type-III" evidence="6">
    <location>
        <begin position="569"/>
        <end position="663"/>
    </location>
</feature>
<dbReference type="InterPro" id="IPR051465">
    <property type="entry name" value="Cell_Envelope_Struct_Comp"/>
</dbReference>
<evidence type="ECO:0000259" key="6">
    <source>
        <dbReference type="PROSITE" id="PS50853"/>
    </source>
</evidence>
<dbReference type="AlphaFoldDB" id="A0A197ZX12"/>
<sequence length="1089" mass="117011">MGLKGKVTRFGGRWVSLLVCVILAFGVLIPFGGQRASASFIFAPLEGAVEQLNGVFVPDITEYNNDLYLTVKSIGQEGDVVKVYKYNGSTWVDISGSGLQSPSEYVNVVINSHPKLVVHDGALYAYWSEYEFESKLRVKKYENNSWSWADGGDRLNYNPDEYADGAFMISFNGVLHAFWAETKSGSSQIRAKKLVGGTWVSADGGASLGSTLGYLHASISADVYNNKLYVGWLQDFTHVRVKSLESSGWQFVDNGGLSASLLANPSIRATDSGLFAIWADSGRIKSQKYNGSSWAAADNGLSDGPSEGYPVMTASNGTLYASYLKGNNGILLKRYDGSEWVAESDVLPISNAQFDMAIHNNDMYFAYRSQSLKVQFYSSELRTISPTTAEFDKNLPEPVAVTLSANGLGLTSITDDTTPLVSGTDYTVNGKTVTINSSYLNQLPLGTKTLTFNFGISTPRTLTLSIIDTSGPQNSKITPESGTFDKNITLQSPLSITMATYGNTLDNISDGSTALVSGEQYSVNSNTVTLNSTYLASLPHGTKTLTFNFSAGAPQTYTITVVDSTVIPAPDAPVLQSAVPADRQVTLGWSPVSGATGYNLYQAAASGTYESATPITVSGEVYSYTFSGLTNETTYYYIVKATNSSGESLASNELNARPFSPVDNSTGTGGSTPDTGVIVLVNGKAEQIGTASMTTVDGQKVTTVAIDPVKLEERLNTAGPKAIITIPITTTSDVVVGELNGQMISNLEKKQAILEIKTDGATYMIPAEQIDIDAILAQYGQDVKLSDIKIQIEIAKPSTLEESIVPNAAKAEEFSIVLPPLKFTVRGIYNGNSFEISKFDSYVERTIAIPDDVDASKITTAIVVDPQGVTRHVPTQVVKIDGKYYAIVNSLTNSLYTLIYHPITFKDVETHWAQEAVNNLGSRMIVNGVGNGLFNPNQSMTRVEFAAAMVRALGLKLENSATSPFKDVKSSDWFSGAVQTAHSYGLISGFEDGTFRPQESITREQAMVVIAQAMKITKLKPVTAWTPSVSDFTDSAMLADWAASSVTDMLKAGLVTGRDGSNLAPKEAVSRAEISTLVQRLLQMSGLIN</sequence>
<dbReference type="Pfam" id="PF03442">
    <property type="entry name" value="CBM_X2"/>
    <property type="match status" value="2"/>
</dbReference>
<name>A0A197ZX12_9BACL</name>
<evidence type="ECO:0008006" key="10">
    <source>
        <dbReference type="Google" id="ProtNLM"/>
    </source>
</evidence>
<dbReference type="PROSITE" id="PS50853">
    <property type="entry name" value="FN3"/>
    <property type="match status" value="1"/>
</dbReference>
<reference evidence="8 9" key="1">
    <citation type="submission" date="2016-05" db="EMBL/GenBank/DDBJ databases">
        <title>Paenibacillus sp. 1ZS3-15 nov., isolated from the rhizosphere soil.</title>
        <authorList>
            <person name="Zhang X.X."/>
            <person name="Zhang J."/>
        </authorList>
    </citation>
    <scope>NUCLEOTIDE SEQUENCE [LARGE SCALE GENOMIC DNA]</scope>
    <source>
        <strain evidence="8 9">1ZS3-15</strain>
    </source>
</reference>
<dbReference type="PROSITE" id="PS51272">
    <property type="entry name" value="SLH"/>
    <property type="match status" value="3"/>
</dbReference>
<dbReference type="InterPro" id="IPR013783">
    <property type="entry name" value="Ig-like_fold"/>
</dbReference>
<proteinExistence type="predicted"/>
<evidence type="ECO:0000256" key="2">
    <source>
        <dbReference type="ARBA" id="ARBA00023001"/>
    </source>
</evidence>
<evidence type="ECO:0000256" key="1">
    <source>
        <dbReference type="ARBA" id="ARBA00022729"/>
    </source>
</evidence>
<keyword evidence="2" id="KW-0136">Cellulose degradation</keyword>
<feature type="transmembrane region" description="Helical" evidence="5">
    <location>
        <begin position="12"/>
        <end position="32"/>
    </location>
</feature>